<name>A0A8H7SRD4_9FUNG</name>
<dbReference type="PROSITE" id="PS00061">
    <property type="entry name" value="ADH_SHORT"/>
    <property type="match status" value="1"/>
</dbReference>
<keyword evidence="2" id="KW-0521">NADP</keyword>
<evidence type="ECO:0000256" key="1">
    <source>
        <dbReference type="ARBA" id="ARBA00006484"/>
    </source>
</evidence>
<dbReference type="SUPFAM" id="SSF51735">
    <property type="entry name" value="NAD(P)-binding Rossmann-fold domains"/>
    <property type="match status" value="1"/>
</dbReference>
<dbReference type="Proteomes" id="UP000613177">
    <property type="component" value="Unassembled WGS sequence"/>
</dbReference>
<dbReference type="FunFam" id="3.40.50.720:FF:000084">
    <property type="entry name" value="Short-chain dehydrogenase reductase"/>
    <property type="match status" value="1"/>
</dbReference>
<dbReference type="GO" id="GO:0016491">
    <property type="term" value="F:oxidoreductase activity"/>
    <property type="evidence" value="ECO:0007669"/>
    <property type="project" value="UniProtKB-KW"/>
</dbReference>
<dbReference type="InterPro" id="IPR020904">
    <property type="entry name" value="Sc_DH/Rdtase_CS"/>
</dbReference>
<reference evidence="4" key="1">
    <citation type="submission" date="2021-01" db="EMBL/GenBank/DDBJ databases">
        <title>Metabolic potential, ecology and presence of endohyphal bacteria is reflected in genomic diversity of Mucoromycotina.</title>
        <authorList>
            <person name="Muszewska A."/>
            <person name="Okrasinska A."/>
            <person name="Steczkiewicz K."/>
            <person name="Drgas O."/>
            <person name="Orlowska M."/>
            <person name="Perlinska-Lenart U."/>
            <person name="Aleksandrzak-Piekarczyk T."/>
            <person name="Szatraj K."/>
            <person name="Zielenkiewicz U."/>
            <person name="Pilsyk S."/>
            <person name="Malc E."/>
            <person name="Mieczkowski P."/>
            <person name="Kruszewska J.S."/>
            <person name="Biernat P."/>
            <person name="Pawlowska J."/>
        </authorList>
    </citation>
    <scope>NUCLEOTIDE SEQUENCE</scope>
    <source>
        <strain evidence="4">WA0000018081</strain>
    </source>
</reference>
<keyword evidence="3" id="KW-0560">Oxidoreductase</keyword>
<dbReference type="InterPro" id="IPR036291">
    <property type="entry name" value="NAD(P)-bd_dom_sf"/>
</dbReference>
<protein>
    <recommendedName>
        <fullName evidence="6">Levodione reductase</fullName>
    </recommendedName>
</protein>
<evidence type="ECO:0000256" key="2">
    <source>
        <dbReference type="ARBA" id="ARBA00022857"/>
    </source>
</evidence>
<dbReference type="PANTHER" id="PTHR24321">
    <property type="entry name" value="DEHYDROGENASES, SHORT CHAIN"/>
    <property type="match status" value="1"/>
</dbReference>
<dbReference type="EMBL" id="JAEPRE010000044">
    <property type="protein sequence ID" value="KAG2234850.1"/>
    <property type="molecule type" value="Genomic_DNA"/>
</dbReference>
<evidence type="ECO:0000313" key="5">
    <source>
        <dbReference type="Proteomes" id="UP000613177"/>
    </source>
</evidence>
<evidence type="ECO:0008006" key="6">
    <source>
        <dbReference type="Google" id="ProtNLM"/>
    </source>
</evidence>
<dbReference type="AlphaFoldDB" id="A0A8H7SRD4"/>
<organism evidence="4 5">
    <name type="scientific">Thamnidium elegans</name>
    <dbReference type="NCBI Taxonomy" id="101142"/>
    <lineage>
        <taxon>Eukaryota</taxon>
        <taxon>Fungi</taxon>
        <taxon>Fungi incertae sedis</taxon>
        <taxon>Mucoromycota</taxon>
        <taxon>Mucoromycotina</taxon>
        <taxon>Mucoromycetes</taxon>
        <taxon>Mucorales</taxon>
        <taxon>Mucorineae</taxon>
        <taxon>Mucoraceae</taxon>
        <taxon>Thamnidium</taxon>
    </lineage>
</organism>
<keyword evidence="5" id="KW-1185">Reference proteome</keyword>
<evidence type="ECO:0000256" key="3">
    <source>
        <dbReference type="ARBA" id="ARBA00023002"/>
    </source>
</evidence>
<dbReference type="PRINTS" id="PR00081">
    <property type="entry name" value="GDHRDH"/>
</dbReference>
<proteinExistence type="inferred from homology"/>
<comment type="similarity">
    <text evidence="1">Belongs to the short-chain dehydrogenases/reductases (SDR) family.</text>
</comment>
<accession>A0A8H7SRD4</accession>
<dbReference type="InterPro" id="IPR002347">
    <property type="entry name" value="SDR_fam"/>
</dbReference>
<dbReference type="CDD" id="cd05233">
    <property type="entry name" value="SDR_c"/>
    <property type="match status" value="1"/>
</dbReference>
<dbReference type="Gene3D" id="3.40.50.720">
    <property type="entry name" value="NAD(P)-binding Rossmann-like Domain"/>
    <property type="match status" value="1"/>
</dbReference>
<gene>
    <name evidence="4" type="ORF">INT48_000513</name>
</gene>
<dbReference type="Pfam" id="PF13561">
    <property type="entry name" value="adh_short_C2"/>
    <property type="match status" value="1"/>
</dbReference>
<dbReference type="PANTHER" id="PTHR24321:SF8">
    <property type="entry name" value="ESTRADIOL 17-BETA-DEHYDROGENASE 8-RELATED"/>
    <property type="match status" value="1"/>
</dbReference>
<evidence type="ECO:0000313" key="4">
    <source>
        <dbReference type="EMBL" id="KAG2234850.1"/>
    </source>
</evidence>
<sequence length="271" mass="28692">MENFVGIITGCNALTGIGRATAYSIAKKNPKAIYVTDIKDSDLSTLAKDITNTTGVECIAKRVDASSDEDIKGVIDDAMKRYGRLDFFYANAGIGNAKSMAEQTKEVFTEMMVNNTWSVFAAVKYASAAMEITSSEKPKSAGSIVATASIAAARSGAGSMSYAASKAAVVNICQTGAWRLHGKNIRVNAVCPGVIETEMTRPLLEAIAKDPRKQRLAKLHTALERYGKPEEVGAMVAFLISKDASFITGQAITVDGGATAALPYLPLFADS</sequence>
<comment type="caution">
    <text evidence="4">The sequence shown here is derived from an EMBL/GenBank/DDBJ whole genome shotgun (WGS) entry which is preliminary data.</text>
</comment>